<accession>A0A371DI28</accession>
<dbReference type="Proteomes" id="UP000256964">
    <property type="component" value="Unassembled WGS sequence"/>
</dbReference>
<name>A0A371DI28_9APHY</name>
<reference evidence="1 2" key="1">
    <citation type="journal article" date="2018" name="Biotechnol. Biofuels">
        <title>Integrative visual omics of the white-rot fungus Polyporus brumalis exposes the biotechnological potential of its oxidative enzymes for delignifying raw plant biomass.</title>
        <authorList>
            <person name="Miyauchi S."/>
            <person name="Rancon A."/>
            <person name="Drula E."/>
            <person name="Hage H."/>
            <person name="Chaduli D."/>
            <person name="Favel A."/>
            <person name="Grisel S."/>
            <person name="Henrissat B."/>
            <person name="Herpoel-Gimbert I."/>
            <person name="Ruiz-Duenas F.J."/>
            <person name="Chevret D."/>
            <person name="Hainaut M."/>
            <person name="Lin J."/>
            <person name="Wang M."/>
            <person name="Pangilinan J."/>
            <person name="Lipzen A."/>
            <person name="Lesage-Meessen L."/>
            <person name="Navarro D."/>
            <person name="Riley R."/>
            <person name="Grigoriev I.V."/>
            <person name="Zhou S."/>
            <person name="Raouche S."/>
            <person name="Rosso M.N."/>
        </authorList>
    </citation>
    <scope>NUCLEOTIDE SEQUENCE [LARGE SCALE GENOMIC DNA]</scope>
    <source>
        <strain evidence="1 2">BRFM 1820</strain>
    </source>
</reference>
<sequence>MLEPASILPQPPPPEARVTLLQTCAYGATHRAPACQGRTSQVCVPRSMFCDGWTRWWDHTYQAYPVRSGRLLQRRTMIATIALLWGGWIYESDEDMHASMRYCSRLGGAG</sequence>
<proteinExistence type="predicted"/>
<dbReference type="AlphaFoldDB" id="A0A371DI28"/>
<evidence type="ECO:0000313" key="1">
    <source>
        <dbReference type="EMBL" id="RDX52166.1"/>
    </source>
</evidence>
<protein>
    <submittedName>
        <fullName evidence="1">Uncharacterized protein</fullName>
    </submittedName>
</protein>
<organism evidence="1 2">
    <name type="scientific">Lentinus brumalis</name>
    <dbReference type="NCBI Taxonomy" id="2498619"/>
    <lineage>
        <taxon>Eukaryota</taxon>
        <taxon>Fungi</taxon>
        <taxon>Dikarya</taxon>
        <taxon>Basidiomycota</taxon>
        <taxon>Agaricomycotina</taxon>
        <taxon>Agaricomycetes</taxon>
        <taxon>Polyporales</taxon>
        <taxon>Polyporaceae</taxon>
        <taxon>Lentinus</taxon>
    </lineage>
</organism>
<dbReference type="EMBL" id="KZ857391">
    <property type="protein sequence ID" value="RDX52166.1"/>
    <property type="molecule type" value="Genomic_DNA"/>
</dbReference>
<gene>
    <name evidence="1" type="ORF">OH76DRAFT_195504</name>
</gene>
<keyword evidence="2" id="KW-1185">Reference proteome</keyword>
<evidence type="ECO:0000313" key="2">
    <source>
        <dbReference type="Proteomes" id="UP000256964"/>
    </source>
</evidence>